<evidence type="ECO:0000256" key="2">
    <source>
        <dbReference type="ARBA" id="ARBA00022574"/>
    </source>
</evidence>
<dbReference type="PROSITE" id="PS50082">
    <property type="entry name" value="WD_REPEATS_2"/>
    <property type="match status" value="2"/>
</dbReference>
<keyword evidence="11" id="KW-1185">Reference proteome</keyword>
<evidence type="ECO:0000256" key="1">
    <source>
        <dbReference type="ARBA" id="ARBA00004123"/>
    </source>
</evidence>
<feature type="domain" description="WDHD1/CFT4 second beta-propeller" evidence="7">
    <location>
        <begin position="426"/>
        <end position="706"/>
    </location>
</feature>
<dbReference type="InterPro" id="IPR015943">
    <property type="entry name" value="WD40/YVTN_repeat-like_dom_sf"/>
</dbReference>
<keyword evidence="4" id="KW-0539">Nucleus</keyword>
<dbReference type="Pfam" id="PF24817">
    <property type="entry name" value="WD40_WDHD1_1st"/>
    <property type="match status" value="1"/>
</dbReference>
<keyword evidence="3" id="KW-0677">Repeat</keyword>
<feature type="repeat" description="WD" evidence="5">
    <location>
        <begin position="228"/>
        <end position="269"/>
    </location>
</feature>
<dbReference type="CDD" id="cd00200">
    <property type="entry name" value="WD40"/>
    <property type="match status" value="1"/>
</dbReference>
<keyword evidence="2 5" id="KW-0853">WD repeat</keyword>
<dbReference type="SUPFAM" id="SSF50978">
    <property type="entry name" value="WD40 repeat-like"/>
    <property type="match status" value="2"/>
</dbReference>
<gene>
    <name evidence="10" type="ORF">POJ06DRAFT_249725</name>
</gene>
<dbReference type="GeneID" id="80882365"/>
<dbReference type="EMBL" id="JARPMG010000004">
    <property type="protein sequence ID" value="KAJ8100875.1"/>
    <property type="molecule type" value="Genomic_DNA"/>
</dbReference>
<evidence type="ECO:0000259" key="8">
    <source>
        <dbReference type="Pfam" id="PF20946"/>
    </source>
</evidence>
<evidence type="ECO:0000259" key="7">
    <source>
        <dbReference type="Pfam" id="PF12341"/>
    </source>
</evidence>
<reference evidence="10" key="1">
    <citation type="submission" date="2023-03" db="EMBL/GenBank/DDBJ databases">
        <title>Near-Complete genome sequence of Lipomyces tetrasporous NRRL Y-64009, an oleaginous yeast capable of growing on lignocellulosic hydrolysates.</title>
        <authorList>
            <consortium name="Lawrence Berkeley National Laboratory"/>
            <person name="Jagtap S.S."/>
            <person name="Liu J.-J."/>
            <person name="Walukiewicz H.E."/>
            <person name="Pangilinan J."/>
            <person name="Lipzen A."/>
            <person name="Ahrendt S."/>
            <person name="Koriabine M."/>
            <person name="Cobaugh K."/>
            <person name="Salamov A."/>
            <person name="Yoshinaga Y."/>
            <person name="Ng V."/>
            <person name="Daum C."/>
            <person name="Grigoriev I.V."/>
            <person name="Slininger P.J."/>
            <person name="Dien B.S."/>
            <person name="Jin Y.-S."/>
            <person name="Rao C.V."/>
        </authorList>
    </citation>
    <scope>NUCLEOTIDE SEQUENCE</scope>
    <source>
        <strain evidence="10">NRRL Y-64009</strain>
    </source>
</reference>
<dbReference type="InterPro" id="IPR036322">
    <property type="entry name" value="WD40_repeat_dom_sf"/>
</dbReference>
<dbReference type="InterPro" id="IPR001680">
    <property type="entry name" value="WD40_rpt"/>
</dbReference>
<dbReference type="SMART" id="SM00320">
    <property type="entry name" value="WD40"/>
    <property type="match status" value="6"/>
</dbReference>
<dbReference type="GO" id="GO:0006261">
    <property type="term" value="P:DNA-templated DNA replication"/>
    <property type="evidence" value="ECO:0007669"/>
    <property type="project" value="TreeGrafter"/>
</dbReference>
<sequence>MTTQQVVVPKYAHTPGLTRLAYSVDGRSLLTVGSNRLIRKFTVDSEDEPYSIEHHENDILGVATSRTHFATCSEDGTATLFSMRTNEMENMLVRQSLPIRDITFSPDGQWVAVAGDETMVKLINTSDITRIITLPAHRQGVKHVSFHPNGALLATSSIDGAIRVFSISSEEPELIKMIEGLTPSVESSQETSTKVAWHPDGRAFATQNKTRDIITVSRATWNIERSFASGHMGPINDFAWSPNGAYLATAGSDGKILVWDTQTQNIVEKHSYKNVLSVQWNPTQNSLSFTTNQGQMYTLPNIIPEKLDPPVGRSIYPSPLIRDPDAGDAVRLRQPTGESDTSGLSKPYGQIKMGRDRQVEYGSDVGEGNWIDDDDGAGYIPDLVPDNDSVDSPGWGRKRPLGHDFADDFANNKRRFLTVIKKMQHEAFQPGSTPWKNGRRYLALNSVGYIWTVEQDMHNTVTVSFFDRGLNREYHFTDHFLYDKACLTEEAALFASSGSDGQNSRIFVREHGSLQDSWDLTFHGETVSSIALSATTVVVCSSRGYVRVFNLQGSPIRIYRQSTNAVVSCASWQDFVMIVRNQGDGSGGLIYSIENVKYDETFQKNDVVDIPFESRLNSLFFSDDGDPCIYDSDGVLLILMHWRSPLQAKWVPLLDTKAMGRNNPDESFWPLGVQESKFHCIILKGGEKYPYIPLPISSELDISMPIYPAYSKLKEAATEGSDQNGPTDTMKLEEKYLRETVLLQLYKDAALAASGGDDGLEDDQKDEMSKRELSIDKTILQLLQIACRTGQHGKAYGLVGMIHKEQALQAANKIAQRYEMISLAEKINRELEKRAGDFL</sequence>
<name>A0AAD7QT48_9ASCO</name>
<dbReference type="AlphaFoldDB" id="A0AAD7QT48"/>
<dbReference type="Pfam" id="PF12341">
    <property type="entry name" value="Mcl1_mid"/>
    <property type="match status" value="1"/>
</dbReference>
<dbReference type="InterPro" id="IPR019775">
    <property type="entry name" value="WD40_repeat_CS"/>
</dbReference>
<dbReference type="PANTHER" id="PTHR19932">
    <property type="entry name" value="WD REPEAT AND HMG-BOX DNA BINDING PROTEIN"/>
    <property type="match status" value="1"/>
</dbReference>
<evidence type="ECO:0000256" key="5">
    <source>
        <dbReference type="PROSITE-ProRule" id="PRU00221"/>
    </source>
</evidence>
<comment type="subcellular location">
    <subcellularLocation>
        <location evidence="1">Nucleus</location>
    </subcellularLocation>
</comment>
<evidence type="ECO:0000256" key="6">
    <source>
        <dbReference type="SAM" id="MobiDB-lite"/>
    </source>
</evidence>
<dbReference type="InterPro" id="IPR057646">
    <property type="entry name" value="WD40_WDHD1_1st"/>
</dbReference>
<dbReference type="PROSITE" id="PS00678">
    <property type="entry name" value="WD_REPEATS_1"/>
    <property type="match status" value="1"/>
</dbReference>
<dbReference type="GO" id="GO:0000278">
    <property type="term" value="P:mitotic cell cycle"/>
    <property type="evidence" value="ECO:0007669"/>
    <property type="project" value="TreeGrafter"/>
</dbReference>
<accession>A0AAD7QT48</accession>
<dbReference type="RefSeq" id="XP_056044325.1">
    <property type="nucleotide sequence ID" value="XM_056187199.1"/>
</dbReference>
<dbReference type="InterPro" id="IPR048591">
    <property type="entry name" value="WDHD1/CFT4_hel"/>
</dbReference>
<dbReference type="Gene3D" id="2.130.10.10">
    <property type="entry name" value="YVTN repeat-like/Quinoprotein amine dehydrogenase"/>
    <property type="match status" value="3"/>
</dbReference>
<organism evidence="10 11">
    <name type="scientific">Lipomyces tetrasporus</name>
    <dbReference type="NCBI Taxonomy" id="54092"/>
    <lineage>
        <taxon>Eukaryota</taxon>
        <taxon>Fungi</taxon>
        <taxon>Dikarya</taxon>
        <taxon>Ascomycota</taxon>
        <taxon>Saccharomycotina</taxon>
        <taxon>Lipomycetes</taxon>
        <taxon>Lipomycetales</taxon>
        <taxon>Lipomycetaceae</taxon>
        <taxon>Lipomyces</taxon>
    </lineage>
</organism>
<feature type="compositionally biased region" description="Basic and acidic residues" evidence="6">
    <location>
        <begin position="322"/>
        <end position="331"/>
    </location>
</feature>
<feature type="domain" description="WDHD1 first WD40" evidence="9">
    <location>
        <begin position="10"/>
        <end position="296"/>
    </location>
</feature>
<proteinExistence type="predicted"/>
<dbReference type="PROSITE" id="PS50294">
    <property type="entry name" value="WD_REPEATS_REGION"/>
    <property type="match status" value="2"/>
</dbReference>
<evidence type="ECO:0000313" key="10">
    <source>
        <dbReference type="EMBL" id="KAJ8100875.1"/>
    </source>
</evidence>
<evidence type="ECO:0000313" key="11">
    <source>
        <dbReference type="Proteomes" id="UP001217417"/>
    </source>
</evidence>
<evidence type="ECO:0000256" key="3">
    <source>
        <dbReference type="ARBA" id="ARBA00022737"/>
    </source>
</evidence>
<dbReference type="GO" id="GO:0043596">
    <property type="term" value="C:nuclear replication fork"/>
    <property type="evidence" value="ECO:0007669"/>
    <property type="project" value="TreeGrafter"/>
</dbReference>
<dbReference type="PANTHER" id="PTHR19932:SF10">
    <property type="entry name" value="WD REPEAT AND HMG-BOX DNA-BINDING PROTEIN 1"/>
    <property type="match status" value="1"/>
</dbReference>
<dbReference type="GO" id="GO:0003682">
    <property type="term" value="F:chromatin binding"/>
    <property type="evidence" value="ECO:0007669"/>
    <property type="project" value="TreeGrafter"/>
</dbReference>
<feature type="domain" description="WDHD1/CFT4 helical bundle" evidence="8">
    <location>
        <begin position="730"/>
        <end position="835"/>
    </location>
</feature>
<dbReference type="InterPro" id="IPR022100">
    <property type="entry name" value="WDHD1/CFT4_beta-prop_2nd"/>
</dbReference>
<feature type="region of interest" description="Disordered" evidence="6">
    <location>
        <begin position="318"/>
        <end position="349"/>
    </location>
</feature>
<protein>
    <submittedName>
        <fullName evidence="10">WD40-repeat-containing domain protein</fullName>
    </submittedName>
</protein>
<evidence type="ECO:0000256" key="4">
    <source>
        <dbReference type="ARBA" id="ARBA00023242"/>
    </source>
</evidence>
<dbReference type="GO" id="GO:0006281">
    <property type="term" value="P:DNA repair"/>
    <property type="evidence" value="ECO:0007669"/>
    <property type="project" value="TreeGrafter"/>
</dbReference>
<dbReference type="Pfam" id="PF20946">
    <property type="entry name" value="Ctf4_C"/>
    <property type="match status" value="1"/>
</dbReference>
<dbReference type="Proteomes" id="UP001217417">
    <property type="component" value="Unassembled WGS sequence"/>
</dbReference>
<comment type="caution">
    <text evidence="10">The sequence shown here is derived from an EMBL/GenBank/DDBJ whole genome shotgun (WGS) entry which is preliminary data.</text>
</comment>
<evidence type="ECO:0000259" key="9">
    <source>
        <dbReference type="Pfam" id="PF24817"/>
    </source>
</evidence>
<feature type="repeat" description="WD" evidence="5">
    <location>
        <begin position="134"/>
        <end position="175"/>
    </location>
</feature>